<dbReference type="AlphaFoldDB" id="A0A9D2PGN5"/>
<gene>
    <name evidence="1" type="ORF">H9754_07715</name>
</gene>
<dbReference type="EMBL" id="DWWD01000029">
    <property type="protein sequence ID" value="HJC50436.1"/>
    <property type="molecule type" value="Genomic_DNA"/>
</dbReference>
<dbReference type="Proteomes" id="UP000823904">
    <property type="component" value="Unassembled WGS sequence"/>
</dbReference>
<sequence>MAGIRISDRTYIEELAENQPRNLMVVCERLFLEFHYDSTPREMAEQIAGKLQEEPMLLGEMLREEAIDLLFDLWKMEDGQILPEQHLEELQQLHYLGFVSADDKDLIVNSEAKDIFFFSLKSRGMRRIMEKYTEWEKIVFGMLFTYGILDVYECYKIFAEIQDTPVYYADFEKFLMLRMIFWHNGLMLRNERTKKLFMAGREAEDRNGIFEQWNQHQDLDFCRYSKKEYMELAMGNGIAGWDGIPELFIFVLESIDQDRYQAMIIIKSIILIIQNGETYLEAILKLNKILNIHSEKDEKEICSYIKKIFYSIPIYGLKGHTREELTRKEMFQVIDGGKH</sequence>
<accession>A0A9D2PGN5</accession>
<protein>
    <submittedName>
        <fullName evidence="1">Uncharacterized protein</fullName>
    </submittedName>
</protein>
<reference evidence="1" key="2">
    <citation type="submission" date="2021-04" db="EMBL/GenBank/DDBJ databases">
        <authorList>
            <person name="Gilroy R."/>
        </authorList>
    </citation>
    <scope>NUCLEOTIDE SEQUENCE</scope>
    <source>
        <strain evidence="1">ChiSjej3B21-8574</strain>
    </source>
</reference>
<comment type="caution">
    <text evidence="1">The sequence shown here is derived from an EMBL/GenBank/DDBJ whole genome shotgun (WGS) entry which is preliminary data.</text>
</comment>
<reference evidence="1" key="1">
    <citation type="journal article" date="2021" name="PeerJ">
        <title>Extensive microbial diversity within the chicken gut microbiome revealed by metagenomics and culture.</title>
        <authorList>
            <person name="Gilroy R."/>
            <person name="Ravi A."/>
            <person name="Getino M."/>
            <person name="Pursley I."/>
            <person name="Horton D.L."/>
            <person name="Alikhan N.F."/>
            <person name="Baker D."/>
            <person name="Gharbi K."/>
            <person name="Hall N."/>
            <person name="Watson M."/>
            <person name="Adriaenssens E.M."/>
            <person name="Foster-Nyarko E."/>
            <person name="Jarju S."/>
            <person name="Secka A."/>
            <person name="Antonio M."/>
            <person name="Oren A."/>
            <person name="Chaudhuri R.R."/>
            <person name="La Ragione R."/>
            <person name="Hildebrand F."/>
            <person name="Pallen M.J."/>
        </authorList>
    </citation>
    <scope>NUCLEOTIDE SEQUENCE</scope>
    <source>
        <strain evidence="1">ChiSjej3B21-8574</strain>
    </source>
</reference>
<proteinExistence type="predicted"/>
<evidence type="ECO:0000313" key="1">
    <source>
        <dbReference type="EMBL" id="HJC50436.1"/>
    </source>
</evidence>
<evidence type="ECO:0000313" key="2">
    <source>
        <dbReference type="Proteomes" id="UP000823904"/>
    </source>
</evidence>
<name>A0A9D2PGN5_9FIRM</name>
<organism evidence="1 2">
    <name type="scientific">Candidatus Anaerostipes avistercoris</name>
    <dbReference type="NCBI Taxonomy" id="2838462"/>
    <lineage>
        <taxon>Bacteria</taxon>
        <taxon>Bacillati</taxon>
        <taxon>Bacillota</taxon>
        <taxon>Clostridia</taxon>
        <taxon>Lachnospirales</taxon>
        <taxon>Lachnospiraceae</taxon>
        <taxon>Anaerostipes</taxon>
    </lineage>
</organism>